<dbReference type="InterPro" id="IPR019734">
    <property type="entry name" value="TPR_rpt"/>
</dbReference>
<organism evidence="2 3">
    <name type="scientific">Candidatus Komeilibacteria bacterium CG_4_10_14_0_2_um_filter_37_10</name>
    <dbReference type="NCBI Taxonomy" id="1974470"/>
    <lineage>
        <taxon>Bacteria</taxon>
        <taxon>Candidatus Komeiliibacteriota</taxon>
    </lineage>
</organism>
<dbReference type="PROSITE" id="PS50005">
    <property type="entry name" value="TPR"/>
    <property type="match status" value="1"/>
</dbReference>
<protein>
    <submittedName>
        <fullName evidence="2">Uncharacterized protein</fullName>
    </submittedName>
</protein>
<feature type="repeat" description="TPR" evidence="1">
    <location>
        <begin position="115"/>
        <end position="148"/>
    </location>
</feature>
<accession>A0A2M7VFR8</accession>
<keyword evidence="1" id="KW-0802">TPR repeat</keyword>
<comment type="caution">
    <text evidence="2">The sequence shown here is derived from an EMBL/GenBank/DDBJ whole genome shotgun (WGS) entry which is preliminary data.</text>
</comment>
<dbReference type="Proteomes" id="UP000230405">
    <property type="component" value="Unassembled WGS sequence"/>
</dbReference>
<evidence type="ECO:0000256" key="1">
    <source>
        <dbReference type="PROSITE-ProRule" id="PRU00339"/>
    </source>
</evidence>
<dbReference type="SUPFAM" id="SSF48452">
    <property type="entry name" value="TPR-like"/>
    <property type="match status" value="1"/>
</dbReference>
<gene>
    <name evidence="2" type="ORF">COX77_01385</name>
</gene>
<dbReference type="InterPro" id="IPR011990">
    <property type="entry name" value="TPR-like_helical_dom_sf"/>
</dbReference>
<dbReference type="SMART" id="SM00028">
    <property type="entry name" value="TPR"/>
    <property type="match status" value="2"/>
</dbReference>
<dbReference type="Pfam" id="PF00515">
    <property type="entry name" value="TPR_1"/>
    <property type="match status" value="1"/>
</dbReference>
<dbReference type="AlphaFoldDB" id="A0A2M7VFR8"/>
<proteinExistence type="predicted"/>
<dbReference type="Gene3D" id="1.25.40.10">
    <property type="entry name" value="Tetratricopeptide repeat domain"/>
    <property type="match status" value="1"/>
</dbReference>
<name>A0A2M7VFR8_9BACT</name>
<reference evidence="3" key="1">
    <citation type="submission" date="2017-09" db="EMBL/GenBank/DDBJ databases">
        <title>Depth-based differentiation of microbial function through sediment-hosted aquifers and enrichment of novel symbionts in the deep terrestrial subsurface.</title>
        <authorList>
            <person name="Probst A.J."/>
            <person name="Ladd B."/>
            <person name="Jarett J.K."/>
            <person name="Geller-Mcgrath D.E."/>
            <person name="Sieber C.M.K."/>
            <person name="Emerson J.B."/>
            <person name="Anantharaman K."/>
            <person name="Thomas B.C."/>
            <person name="Malmstrom R."/>
            <person name="Stieglmeier M."/>
            <person name="Klingl A."/>
            <person name="Woyke T."/>
            <person name="Ryan C.M."/>
            <person name="Banfield J.F."/>
        </authorList>
    </citation>
    <scope>NUCLEOTIDE SEQUENCE [LARGE SCALE GENOMIC DNA]</scope>
</reference>
<sequence length="236" mass="27343">MKKTYLLSILVVLLILGGGAYYYYQYGSNSVEIAVDDSQITFQQDLIQWQRPVTLTAEQKKIFADRIDAAQQKIVKGEDLYGAYLASAVNKLGLGDLSGALADYQKAAAINPKTYIIWNNIGNVYRDAHDYSNAEQSYLKGIEVAPDFPENYLSLLDLYRYQSNLDNKQLERKYLEYMDKNDTMELKATYSKFLEDNKRYDEAILMWENYLKIKKDNPDVLQYLEYLRGEKSNSFQ</sequence>
<evidence type="ECO:0000313" key="2">
    <source>
        <dbReference type="EMBL" id="PIZ99481.1"/>
    </source>
</evidence>
<evidence type="ECO:0000313" key="3">
    <source>
        <dbReference type="Proteomes" id="UP000230405"/>
    </source>
</evidence>
<dbReference type="EMBL" id="PFPO01000025">
    <property type="protein sequence ID" value="PIZ99481.1"/>
    <property type="molecule type" value="Genomic_DNA"/>
</dbReference>